<organism evidence="3 4">
    <name type="scientific">Cryobacterium breve</name>
    <dbReference type="NCBI Taxonomy" id="1259258"/>
    <lineage>
        <taxon>Bacteria</taxon>
        <taxon>Bacillati</taxon>
        <taxon>Actinomycetota</taxon>
        <taxon>Actinomycetes</taxon>
        <taxon>Micrococcales</taxon>
        <taxon>Microbacteriaceae</taxon>
        <taxon>Cryobacterium</taxon>
    </lineage>
</organism>
<feature type="compositionally biased region" description="Pro residues" evidence="1">
    <location>
        <begin position="45"/>
        <end position="55"/>
    </location>
</feature>
<keyword evidence="3" id="KW-0808">Transferase</keyword>
<dbReference type="GO" id="GO:0032259">
    <property type="term" value="P:methylation"/>
    <property type="evidence" value="ECO:0007669"/>
    <property type="project" value="UniProtKB-KW"/>
</dbReference>
<dbReference type="Proteomes" id="UP000298355">
    <property type="component" value="Unassembled WGS sequence"/>
</dbReference>
<keyword evidence="4" id="KW-1185">Reference proteome</keyword>
<name>A0ABY2J2I4_9MICO</name>
<reference evidence="3 4" key="1">
    <citation type="submission" date="2019-03" db="EMBL/GenBank/DDBJ databases">
        <title>Genomics of glacier-inhabiting Cryobacterium strains.</title>
        <authorList>
            <person name="Liu Q."/>
            <person name="Xin Y.-H."/>
        </authorList>
    </citation>
    <scope>NUCLEOTIDE SEQUENCE [LARGE SCALE GENOMIC DNA]</scope>
    <source>
        <strain evidence="3 4">TMT4-23</strain>
    </source>
</reference>
<proteinExistence type="predicted"/>
<gene>
    <name evidence="3" type="ORF">E3O65_07710</name>
</gene>
<dbReference type="CDD" id="cd02440">
    <property type="entry name" value="AdoMet_MTases"/>
    <property type="match status" value="1"/>
</dbReference>
<evidence type="ECO:0000256" key="1">
    <source>
        <dbReference type="SAM" id="MobiDB-lite"/>
    </source>
</evidence>
<evidence type="ECO:0000259" key="2">
    <source>
        <dbReference type="Pfam" id="PF08242"/>
    </source>
</evidence>
<accession>A0ABY2J2I4</accession>
<evidence type="ECO:0000313" key="3">
    <source>
        <dbReference type="EMBL" id="TFC98562.1"/>
    </source>
</evidence>
<keyword evidence="3" id="KW-0489">Methyltransferase</keyword>
<protein>
    <submittedName>
        <fullName evidence="3">Class I SAM-dependent methyltransferase</fullName>
    </submittedName>
</protein>
<feature type="domain" description="Methyltransferase type 12" evidence="2">
    <location>
        <begin position="60"/>
        <end position="155"/>
    </location>
</feature>
<dbReference type="SUPFAM" id="SSF53335">
    <property type="entry name" value="S-adenosyl-L-methionine-dependent methyltransferases"/>
    <property type="match status" value="1"/>
</dbReference>
<feature type="region of interest" description="Disordered" evidence="1">
    <location>
        <begin position="35"/>
        <end position="65"/>
    </location>
</feature>
<comment type="caution">
    <text evidence="3">The sequence shown here is derived from an EMBL/GenBank/DDBJ whole genome shotgun (WGS) entry which is preliminary data.</text>
</comment>
<dbReference type="GO" id="GO:0008168">
    <property type="term" value="F:methyltransferase activity"/>
    <property type="evidence" value="ECO:0007669"/>
    <property type="project" value="UniProtKB-KW"/>
</dbReference>
<dbReference type="Gene3D" id="3.40.50.150">
    <property type="entry name" value="Vaccinia Virus protein VP39"/>
    <property type="match status" value="1"/>
</dbReference>
<dbReference type="EMBL" id="SOGJ01000020">
    <property type="protein sequence ID" value="TFC98562.1"/>
    <property type="molecule type" value="Genomic_DNA"/>
</dbReference>
<sequence>MDWTEYFDTQAGRRPRSVLLRSLDLRAGTSFDLAAAVPGASDPDPGGPTPTPASPPGTAVDLGCGEGTETRHLLAAGWTVHAFDADPGSEFRVRQGLGRADQARLTFHRFRFEDLPELPAADLVYAGFSLPFCDPAVFPELWDGIRKSLNPGAWFAGEFFGPHDDWAGRADMNFHDRGQVAALLAGLHVVSLVEEDRPGQSAFGPRHWHLFHVIARTPDAPA</sequence>
<dbReference type="Pfam" id="PF08242">
    <property type="entry name" value="Methyltransf_12"/>
    <property type="match status" value="1"/>
</dbReference>
<dbReference type="InterPro" id="IPR013217">
    <property type="entry name" value="Methyltransf_12"/>
</dbReference>
<dbReference type="InterPro" id="IPR029063">
    <property type="entry name" value="SAM-dependent_MTases_sf"/>
</dbReference>
<feature type="compositionally biased region" description="Low complexity" evidence="1">
    <location>
        <begin position="35"/>
        <end position="44"/>
    </location>
</feature>
<evidence type="ECO:0000313" key="4">
    <source>
        <dbReference type="Proteomes" id="UP000298355"/>
    </source>
</evidence>
<dbReference type="RefSeq" id="WP_134363165.1">
    <property type="nucleotide sequence ID" value="NZ_SOGJ01000020.1"/>
</dbReference>